<dbReference type="Proteomes" id="UP001060355">
    <property type="component" value="Segment"/>
</dbReference>
<evidence type="ECO:0000313" key="1">
    <source>
        <dbReference type="EMBL" id="UTN92961.1"/>
    </source>
</evidence>
<proteinExistence type="predicted"/>
<dbReference type="RefSeq" id="YP_010754360.1">
    <property type="nucleotide sequence ID" value="NC_073459.1"/>
</dbReference>
<accession>A0A9E7SZC5</accession>
<keyword evidence="2" id="KW-1185">Reference proteome</keyword>
<reference evidence="1" key="1">
    <citation type="submission" date="2022-05" db="EMBL/GenBank/DDBJ databases">
        <authorList>
            <person name="Ashby S."/>
            <person name="Bressette G."/>
            <person name="Brown S."/>
            <person name="Charles S."/>
            <person name="Neely M.N."/>
            <person name="Molloy S.D."/>
            <person name="Garlena R.A."/>
            <person name="Russell D.A."/>
            <person name="Jacobs-Sera D."/>
            <person name="Hatfull G.F."/>
        </authorList>
    </citation>
    <scope>NUCLEOTIDE SEQUENCE</scope>
</reference>
<dbReference type="GeneID" id="80018944"/>
<evidence type="ECO:0000313" key="2">
    <source>
        <dbReference type="Proteomes" id="UP001060355"/>
    </source>
</evidence>
<sequence length="139" mass="16291">MSIHNPWRYLAEHHPDVRVVWTRLDGVHRGFTDGRTIWMDNRLSQAQRRITVCHETFHIERGIIPADAIEEARVERLTAERLITTDQLIDALRWHRHRPSLQGLAETLWVDVPTVQCRLKTMNVTEQRWVNAMLRGAAA</sequence>
<dbReference type="EMBL" id="ON456347">
    <property type="protein sequence ID" value="UTN92961.1"/>
    <property type="molecule type" value="Genomic_DNA"/>
</dbReference>
<protein>
    <submittedName>
        <fullName evidence="1">IrrE-like protein</fullName>
    </submittedName>
</protein>
<name>A0A9E7SZC5_9CAUD</name>
<gene>
    <name evidence="1" type="primary">47</name>
    <name evidence="1" type="ORF">SEA_FINKLE_47</name>
</gene>
<dbReference type="KEGG" id="vg:80018944"/>
<organism evidence="1 2">
    <name type="scientific">Gordonia phage Finkle</name>
    <dbReference type="NCBI Taxonomy" id="2926099"/>
    <lineage>
        <taxon>Viruses</taxon>
        <taxon>Duplodnaviria</taxon>
        <taxon>Heunggongvirae</taxon>
        <taxon>Uroviricota</taxon>
        <taxon>Caudoviricetes</taxon>
        <taxon>Finkelvirus</taxon>
        <taxon>Finkelvirus finkel</taxon>
    </lineage>
</organism>